<dbReference type="Proteomes" id="UP000727907">
    <property type="component" value="Unassembled WGS sequence"/>
</dbReference>
<protein>
    <submittedName>
        <fullName evidence="1">Uncharacterized protein</fullName>
    </submittedName>
</protein>
<name>A0ABS6IRB2_9HYPH</name>
<keyword evidence="2" id="KW-1185">Reference proteome</keyword>
<accession>A0ABS6IRB2</accession>
<gene>
    <name evidence="1" type="ORF">KQ910_22490</name>
</gene>
<proteinExistence type="predicted"/>
<sequence>MVKRHLLVLDYSEKGDLASIPGDIRGRAHVRDALVKKAKKKEADLLYQWHIRRR</sequence>
<dbReference type="EMBL" id="JAHOPB010000002">
    <property type="protein sequence ID" value="MBU8876559.1"/>
    <property type="molecule type" value="Genomic_DNA"/>
</dbReference>
<dbReference type="RefSeq" id="WP_216965439.1">
    <property type="nucleotide sequence ID" value="NZ_JAHOPB010000002.1"/>
</dbReference>
<reference evidence="1 2" key="1">
    <citation type="submission" date="2021-06" db="EMBL/GenBank/DDBJ databases">
        <authorList>
            <person name="Lee D.H."/>
        </authorList>
    </citation>
    <scope>NUCLEOTIDE SEQUENCE [LARGE SCALE GENOMIC DNA]</scope>
    <source>
        <strain evidence="1 2">MMS21-HV4-11</strain>
    </source>
</reference>
<evidence type="ECO:0000313" key="2">
    <source>
        <dbReference type="Proteomes" id="UP000727907"/>
    </source>
</evidence>
<organism evidence="1 2">
    <name type="scientific">Reyranella humidisoli</name>
    <dbReference type="NCBI Taxonomy" id="2849149"/>
    <lineage>
        <taxon>Bacteria</taxon>
        <taxon>Pseudomonadati</taxon>
        <taxon>Pseudomonadota</taxon>
        <taxon>Alphaproteobacteria</taxon>
        <taxon>Hyphomicrobiales</taxon>
        <taxon>Reyranellaceae</taxon>
        <taxon>Reyranella</taxon>
    </lineage>
</organism>
<comment type="caution">
    <text evidence="1">The sequence shown here is derived from an EMBL/GenBank/DDBJ whole genome shotgun (WGS) entry which is preliminary data.</text>
</comment>
<evidence type="ECO:0000313" key="1">
    <source>
        <dbReference type="EMBL" id="MBU8876559.1"/>
    </source>
</evidence>